<evidence type="ECO:0000256" key="1">
    <source>
        <dbReference type="ARBA" id="ARBA00022670"/>
    </source>
</evidence>
<evidence type="ECO:0000256" key="5">
    <source>
        <dbReference type="ARBA" id="ARBA00022801"/>
    </source>
</evidence>
<keyword evidence="4" id="KW-0574">Periplasm</keyword>
<feature type="signal peptide" evidence="10">
    <location>
        <begin position="1"/>
        <end position="26"/>
    </location>
</feature>
<gene>
    <name evidence="11" type="ORF">DPV87_05615</name>
</gene>
<protein>
    <submittedName>
        <fullName evidence="11">Penicillin-insensitive murein endopeptidase</fullName>
    </submittedName>
</protein>
<keyword evidence="5" id="KW-0378">Hydrolase</keyword>
<evidence type="ECO:0000256" key="3">
    <source>
        <dbReference type="ARBA" id="ARBA00022729"/>
    </source>
</evidence>
<dbReference type="PIRSF" id="PIRSF018455">
    <property type="entry name" value="MepA"/>
    <property type="match status" value="1"/>
</dbReference>
<dbReference type="Proteomes" id="UP000253910">
    <property type="component" value="Unassembled WGS sequence"/>
</dbReference>
<dbReference type="GO" id="GO:0008237">
    <property type="term" value="F:metallopeptidase activity"/>
    <property type="evidence" value="ECO:0007669"/>
    <property type="project" value="UniProtKB-KW"/>
</dbReference>
<dbReference type="GO" id="GO:0004252">
    <property type="term" value="F:serine-type endopeptidase activity"/>
    <property type="evidence" value="ECO:0007669"/>
    <property type="project" value="InterPro"/>
</dbReference>
<sequence>MNKSLAKLLSSAVVLGSVFFSLQTTASPQDWQRIKRPIPATDGKANPIGSYSNGCIIGAEPLPYKGEGYQVIRMNKNRYYGHPDMIAYLQRLGQKAKSAGLPTMLVGDIAMPGGGRFLTGHASHQMGLDADIWLRMGTMTDSEALNSDGKGLLVVNRQTQRVDENVWNNNHATLIKLAAQDPKVTRIFVNPAIKLKLCQTAGDDRAWLHKIRPWFGHDSHFHVRIACPKDAAYCEDQAPVPAGDGCGDELYSWFEPAKPGSGPSKPKVTPPEPFLCQQVLSSPNSSEWLE</sequence>
<dbReference type="Gene3D" id="3.30.1380.10">
    <property type="match status" value="1"/>
</dbReference>
<evidence type="ECO:0000256" key="7">
    <source>
        <dbReference type="ARBA" id="ARBA00023049"/>
    </source>
</evidence>
<keyword evidence="3 10" id="KW-0732">Signal</keyword>
<feature type="region of interest" description="Disordered" evidence="9">
    <location>
        <begin position="257"/>
        <end position="290"/>
    </location>
</feature>
<dbReference type="GO" id="GO:0030288">
    <property type="term" value="C:outer membrane-bounded periplasmic space"/>
    <property type="evidence" value="ECO:0007669"/>
    <property type="project" value="InterPro"/>
</dbReference>
<dbReference type="NCBIfam" id="NF006947">
    <property type="entry name" value="PRK09429.1"/>
    <property type="match status" value="1"/>
</dbReference>
<feature type="compositionally biased region" description="Polar residues" evidence="9">
    <location>
        <begin position="278"/>
        <end position="290"/>
    </location>
</feature>
<proteinExistence type="predicted"/>
<feature type="disulfide bond" evidence="8">
    <location>
        <begin position="227"/>
        <end position="234"/>
    </location>
</feature>
<accession>A0A369Z7K1</accession>
<feature type="compositionally biased region" description="Low complexity" evidence="9">
    <location>
        <begin position="257"/>
        <end position="267"/>
    </location>
</feature>
<reference evidence="11 12" key="1">
    <citation type="submission" date="2018-05" db="EMBL/GenBank/DDBJ databases">
        <title>Draft Genome Sequences for a Diverse set of 7 Haemophilus Species.</title>
        <authorList>
            <person name="Nichols M."/>
            <person name="Topaz N."/>
            <person name="Wang X."/>
            <person name="Wang X."/>
            <person name="Boxrud D."/>
        </authorList>
    </citation>
    <scope>NUCLEOTIDE SEQUENCE [LARGE SCALE GENOMIC DNA]</scope>
    <source>
        <strain evidence="11 12">C2008001710</strain>
    </source>
</reference>
<dbReference type="AlphaFoldDB" id="A0A369Z7K1"/>
<keyword evidence="1" id="KW-0645">Protease</keyword>
<evidence type="ECO:0000256" key="2">
    <source>
        <dbReference type="ARBA" id="ARBA00022723"/>
    </source>
</evidence>
<keyword evidence="6" id="KW-0862">Zinc</keyword>
<keyword evidence="8" id="KW-1015">Disulfide bond</keyword>
<dbReference type="Pfam" id="PF03411">
    <property type="entry name" value="Peptidase_M74"/>
    <property type="match status" value="1"/>
</dbReference>
<dbReference type="GO" id="GO:0046872">
    <property type="term" value="F:metal ion binding"/>
    <property type="evidence" value="ECO:0007669"/>
    <property type="project" value="UniProtKB-KW"/>
</dbReference>
<dbReference type="InterPro" id="IPR009045">
    <property type="entry name" value="Zn_M74/Hedgehog-like"/>
</dbReference>
<evidence type="ECO:0000256" key="6">
    <source>
        <dbReference type="ARBA" id="ARBA00022833"/>
    </source>
</evidence>
<evidence type="ECO:0000256" key="4">
    <source>
        <dbReference type="ARBA" id="ARBA00022764"/>
    </source>
</evidence>
<keyword evidence="2" id="KW-0479">Metal-binding</keyword>
<feature type="disulfide bond" evidence="8">
    <location>
        <begin position="55"/>
        <end position="276"/>
    </location>
</feature>
<dbReference type="SUPFAM" id="SSF55166">
    <property type="entry name" value="Hedgehog/DD-peptidase"/>
    <property type="match status" value="1"/>
</dbReference>
<comment type="caution">
    <text evidence="11">The sequence shown here is derived from an EMBL/GenBank/DDBJ whole genome shotgun (WGS) entry which is preliminary data.</text>
</comment>
<feature type="disulfide bond" evidence="8">
    <location>
        <begin position="198"/>
        <end position="246"/>
    </location>
</feature>
<evidence type="ECO:0000313" key="12">
    <source>
        <dbReference type="Proteomes" id="UP000253910"/>
    </source>
</evidence>
<dbReference type="RefSeq" id="WP_111315443.1">
    <property type="nucleotide sequence ID" value="NZ_QEPW01000008.1"/>
</dbReference>
<evidence type="ECO:0000256" key="9">
    <source>
        <dbReference type="SAM" id="MobiDB-lite"/>
    </source>
</evidence>
<dbReference type="GO" id="GO:0006508">
    <property type="term" value="P:proteolysis"/>
    <property type="evidence" value="ECO:0007669"/>
    <property type="project" value="UniProtKB-KW"/>
</dbReference>
<evidence type="ECO:0000256" key="10">
    <source>
        <dbReference type="SAM" id="SignalP"/>
    </source>
</evidence>
<evidence type="ECO:0000256" key="8">
    <source>
        <dbReference type="PIRSR" id="PIRSR018455-2"/>
    </source>
</evidence>
<dbReference type="EMBL" id="QEPW01000008">
    <property type="protein sequence ID" value="RDE91350.1"/>
    <property type="molecule type" value="Genomic_DNA"/>
</dbReference>
<organism evidence="11 12">
    <name type="scientific">Haemophilus parainfluenzae</name>
    <dbReference type="NCBI Taxonomy" id="729"/>
    <lineage>
        <taxon>Bacteria</taxon>
        <taxon>Pseudomonadati</taxon>
        <taxon>Pseudomonadota</taxon>
        <taxon>Gammaproteobacteria</taxon>
        <taxon>Pasteurellales</taxon>
        <taxon>Pasteurellaceae</taxon>
        <taxon>Haemophilus</taxon>
    </lineage>
</organism>
<name>A0A369Z7K1_HAEPA</name>
<keyword evidence="7" id="KW-0482">Metalloprotease</keyword>
<feature type="chain" id="PRO_5016852007" evidence="10">
    <location>
        <begin position="27"/>
        <end position="290"/>
    </location>
</feature>
<dbReference type="InterPro" id="IPR005073">
    <property type="entry name" value="Peptidase_M74"/>
</dbReference>
<evidence type="ECO:0000313" key="11">
    <source>
        <dbReference type="EMBL" id="RDE91350.1"/>
    </source>
</evidence>